<dbReference type="RefSeq" id="WP_353548847.1">
    <property type="nucleotide sequence ID" value="NZ_AP029612.1"/>
</dbReference>
<reference evidence="2" key="1">
    <citation type="submission" date="2024-02" db="EMBL/GenBank/DDBJ databases">
        <title>Sediminibacterium planktonica sp. nov. and Sediminibacterium longus sp. nov., isolated from surface lake and river water.</title>
        <authorList>
            <person name="Watanabe K."/>
            <person name="Takemine S."/>
            <person name="Ishii Y."/>
            <person name="Ogata Y."/>
            <person name="Shindo C."/>
            <person name="Suda W."/>
        </authorList>
    </citation>
    <scope>NUCLEOTIDE SEQUENCE</scope>
    <source>
        <strain evidence="2">KACHI17</strain>
    </source>
</reference>
<name>A0AAT9GKI1_9BACT</name>
<protein>
    <recommendedName>
        <fullName evidence="3">DUF4834 family protein</fullName>
    </recommendedName>
</protein>
<dbReference type="EMBL" id="AP029612">
    <property type="protein sequence ID" value="BFG71209.1"/>
    <property type="molecule type" value="Genomic_DNA"/>
</dbReference>
<accession>A0AAT9GKI1</accession>
<sequence length="80" mass="9505">MMKLLLWGLLIYFLYNLIFKFVVPVSKVASQMKGQVKKMQEQQEAARKEFEEQQRFQQQAANQASAPKKDEDYIDFEEVK</sequence>
<evidence type="ECO:0000256" key="1">
    <source>
        <dbReference type="SAM" id="MobiDB-lite"/>
    </source>
</evidence>
<gene>
    <name evidence="2" type="ORF">KACHI17_20900</name>
</gene>
<dbReference type="AlphaFoldDB" id="A0AAT9GKI1"/>
<evidence type="ECO:0008006" key="3">
    <source>
        <dbReference type="Google" id="ProtNLM"/>
    </source>
</evidence>
<feature type="region of interest" description="Disordered" evidence="1">
    <location>
        <begin position="55"/>
        <end position="80"/>
    </location>
</feature>
<organism evidence="2">
    <name type="scientific">Sediminibacterium sp. KACHI17</name>
    <dbReference type="NCBI Taxonomy" id="1751071"/>
    <lineage>
        <taxon>Bacteria</taxon>
        <taxon>Pseudomonadati</taxon>
        <taxon>Bacteroidota</taxon>
        <taxon>Chitinophagia</taxon>
        <taxon>Chitinophagales</taxon>
        <taxon>Chitinophagaceae</taxon>
        <taxon>Sediminibacterium</taxon>
    </lineage>
</organism>
<feature type="compositionally biased region" description="Basic and acidic residues" evidence="1">
    <location>
        <begin position="67"/>
        <end position="80"/>
    </location>
</feature>
<proteinExistence type="predicted"/>
<evidence type="ECO:0000313" key="2">
    <source>
        <dbReference type="EMBL" id="BFG71209.1"/>
    </source>
</evidence>
<feature type="compositionally biased region" description="Low complexity" evidence="1">
    <location>
        <begin position="55"/>
        <end position="66"/>
    </location>
</feature>